<keyword evidence="2" id="KW-0539">Nucleus</keyword>
<feature type="compositionally biased region" description="Low complexity" evidence="4">
    <location>
        <begin position="291"/>
        <end position="308"/>
    </location>
</feature>
<proteinExistence type="predicted"/>
<evidence type="ECO:0000313" key="6">
    <source>
        <dbReference type="EMBL" id="KAF2668385.1"/>
    </source>
</evidence>
<feature type="compositionally biased region" description="Low complexity" evidence="4">
    <location>
        <begin position="375"/>
        <end position="384"/>
    </location>
</feature>
<dbReference type="Proteomes" id="UP000799302">
    <property type="component" value="Unassembled WGS sequence"/>
</dbReference>
<dbReference type="OrthoDB" id="2285533at2759"/>
<feature type="region of interest" description="Disordered" evidence="4">
    <location>
        <begin position="344"/>
        <end position="413"/>
    </location>
</feature>
<dbReference type="GO" id="GO:0000976">
    <property type="term" value="F:transcription cis-regulatory region binding"/>
    <property type="evidence" value="ECO:0007669"/>
    <property type="project" value="InterPro"/>
</dbReference>
<name>A0A6A6U7Z6_9PEZI</name>
<feature type="region of interest" description="Disordered" evidence="4">
    <location>
        <begin position="287"/>
        <end position="317"/>
    </location>
</feature>
<accession>A0A6A6U7Z6</accession>
<dbReference type="InterPro" id="IPR004827">
    <property type="entry name" value="bZIP"/>
</dbReference>
<evidence type="ECO:0000256" key="4">
    <source>
        <dbReference type="SAM" id="MobiDB-lite"/>
    </source>
</evidence>
<feature type="compositionally biased region" description="Acidic residues" evidence="4">
    <location>
        <begin position="40"/>
        <end position="49"/>
    </location>
</feature>
<feature type="compositionally biased region" description="Pro residues" evidence="4">
    <location>
        <begin position="356"/>
        <end position="374"/>
    </location>
</feature>
<organism evidence="6 7">
    <name type="scientific">Microthyrium microscopicum</name>
    <dbReference type="NCBI Taxonomy" id="703497"/>
    <lineage>
        <taxon>Eukaryota</taxon>
        <taxon>Fungi</taxon>
        <taxon>Dikarya</taxon>
        <taxon>Ascomycota</taxon>
        <taxon>Pezizomycotina</taxon>
        <taxon>Dothideomycetes</taxon>
        <taxon>Dothideomycetes incertae sedis</taxon>
        <taxon>Microthyriales</taxon>
        <taxon>Microthyriaceae</taxon>
        <taxon>Microthyrium</taxon>
    </lineage>
</organism>
<dbReference type="CDD" id="cd14688">
    <property type="entry name" value="bZIP_YAP"/>
    <property type="match status" value="1"/>
</dbReference>
<evidence type="ECO:0000256" key="1">
    <source>
        <dbReference type="ARBA" id="ARBA00004123"/>
    </source>
</evidence>
<dbReference type="Gene3D" id="1.20.5.170">
    <property type="match status" value="1"/>
</dbReference>
<keyword evidence="3" id="KW-0175">Coiled coil</keyword>
<dbReference type="GO" id="GO:0001228">
    <property type="term" value="F:DNA-binding transcription activator activity, RNA polymerase II-specific"/>
    <property type="evidence" value="ECO:0007669"/>
    <property type="project" value="TreeGrafter"/>
</dbReference>
<feature type="region of interest" description="Disordered" evidence="4">
    <location>
        <begin position="220"/>
        <end position="266"/>
    </location>
</feature>
<dbReference type="SUPFAM" id="SSF57959">
    <property type="entry name" value="Leucine zipper domain"/>
    <property type="match status" value="1"/>
</dbReference>
<sequence>MGDMPAQRMPTAVGKSEETALSASLNGDGLRSPSSSESTPDPEQDNEIELPDHDLDNEHDLDGHTPQQELPPQPQKRKGGRKPIYATSEERKQRNRQAQAAFRERRTEYIKQLENTIKTHEENLASLQASHRTAADECLMLRYKNSLLERILVEKGIDVQAELHAKTSPNLVPTRVPPGPGANQGIGRFPMGKYGAARRPLSISAKSDGQGENVIVQSRSPLSQATSASHLPSPIAPMARSPNFIPQQGGAISPSFGPIGQNGQHIRPQPQLRAQFNQPVRPAFAQHHPISSSQSTASGNSSLSGSSGPKDPQSQYFISPFQSHYDQLDQEYDAQANMLDEQEPDNATFSASSFAPPVPPQVQHGMPPPSPINPNLPQSQPQQPAATSGAQNGGVPSSFDPADPMLDADPFGLSASMYFPTPYSFDAQR</sequence>
<feature type="region of interest" description="Disordered" evidence="4">
    <location>
        <begin position="1"/>
        <end position="101"/>
    </location>
</feature>
<evidence type="ECO:0000313" key="7">
    <source>
        <dbReference type="Proteomes" id="UP000799302"/>
    </source>
</evidence>
<feature type="compositionally biased region" description="Polar residues" evidence="4">
    <location>
        <begin position="220"/>
        <end position="230"/>
    </location>
</feature>
<dbReference type="PANTHER" id="PTHR40621:SF9">
    <property type="entry name" value="MEAB PROTEIN"/>
    <property type="match status" value="1"/>
</dbReference>
<feature type="compositionally biased region" description="Basic and acidic residues" evidence="4">
    <location>
        <begin position="50"/>
        <end position="63"/>
    </location>
</feature>
<dbReference type="GO" id="GO:0090575">
    <property type="term" value="C:RNA polymerase II transcription regulator complex"/>
    <property type="evidence" value="ECO:0007669"/>
    <property type="project" value="TreeGrafter"/>
</dbReference>
<dbReference type="PANTHER" id="PTHR40621">
    <property type="entry name" value="TRANSCRIPTION FACTOR KAPC-RELATED"/>
    <property type="match status" value="1"/>
</dbReference>
<dbReference type="InterPro" id="IPR046347">
    <property type="entry name" value="bZIP_sf"/>
</dbReference>
<dbReference type="AlphaFoldDB" id="A0A6A6U7Z6"/>
<evidence type="ECO:0000256" key="3">
    <source>
        <dbReference type="SAM" id="Coils"/>
    </source>
</evidence>
<gene>
    <name evidence="6" type="ORF">BT63DRAFT_274740</name>
</gene>
<dbReference type="InterPro" id="IPR050936">
    <property type="entry name" value="AP-1-like"/>
</dbReference>
<evidence type="ECO:0000256" key="2">
    <source>
        <dbReference type="ARBA" id="ARBA00023242"/>
    </source>
</evidence>
<evidence type="ECO:0000259" key="5">
    <source>
        <dbReference type="PROSITE" id="PS00036"/>
    </source>
</evidence>
<keyword evidence="7" id="KW-1185">Reference proteome</keyword>
<dbReference type="EMBL" id="MU004236">
    <property type="protein sequence ID" value="KAF2668385.1"/>
    <property type="molecule type" value="Genomic_DNA"/>
</dbReference>
<feature type="coiled-coil region" evidence="3">
    <location>
        <begin position="103"/>
        <end position="137"/>
    </location>
</feature>
<protein>
    <recommendedName>
        <fullName evidence="5">BZIP domain-containing protein</fullName>
    </recommendedName>
</protein>
<dbReference type="PROSITE" id="PS00036">
    <property type="entry name" value="BZIP_BASIC"/>
    <property type="match status" value="1"/>
</dbReference>
<feature type="domain" description="BZIP" evidence="5">
    <location>
        <begin position="91"/>
        <end position="105"/>
    </location>
</feature>
<comment type="subcellular location">
    <subcellularLocation>
        <location evidence="1">Nucleus</location>
    </subcellularLocation>
</comment>
<reference evidence="6" key="1">
    <citation type="journal article" date="2020" name="Stud. Mycol.">
        <title>101 Dothideomycetes genomes: a test case for predicting lifestyles and emergence of pathogens.</title>
        <authorList>
            <person name="Haridas S."/>
            <person name="Albert R."/>
            <person name="Binder M."/>
            <person name="Bloem J."/>
            <person name="Labutti K."/>
            <person name="Salamov A."/>
            <person name="Andreopoulos B."/>
            <person name="Baker S."/>
            <person name="Barry K."/>
            <person name="Bills G."/>
            <person name="Bluhm B."/>
            <person name="Cannon C."/>
            <person name="Castanera R."/>
            <person name="Culley D."/>
            <person name="Daum C."/>
            <person name="Ezra D."/>
            <person name="Gonzalez J."/>
            <person name="Henrissat B."/>
            <person name="Kuo A."/>
            <person name="Liang C."/>
            <person name="Lipzen A."/>
            <person name="Lutzoni F."/>
            <person name="Magnuson J."/>
            <person name="Mondo S."/>
            <person name="Nolan M."/>
            <person name="Ohm R."/>
            <person name="Pangilinan J."/>
            <person name="Park H.-J."/>
            <person name="Ramirez L."/>
            <person name="Alfaro M."/>
            <person name="Sun H."/>
            <person name="Tritt A."/>
            <person name="Yoshinaga Y."/>
            <person name="Zwiers L.-H."/>
            <person name="Turgeon B."/>
            <person name="Goodwin S."/>
            <person name="Spatafora J."/>
            <person name="Crous P."/>
            <person name="Grigoriev I."/>
        </authorList>
    </citation>
    <scope>NUCLEOTIDE SEQUENCE</scope>
    <source>
        <strain evidence="6">CBS 115976</strain>
    </source>
</reference>
<dbReference type="SMART" id="SM00338">
    <property type="entry name" value="BRLZ"/>
    <property type="match status" value="1"/>
</dbReference>